<accession>A0A382RBJ0</accession>
<gene>
    <name evidence="4" type="ORF">METZ01_LOCUS346785</name>
</gene>
<reference evidence="4" key="1">
    <citation type="submission" date="2018-05" db="EMBL/GenBank/DDBJ databases">
        <authorList>
            <person name="Lanie J.A."/>
            <person name="Ng W.-L."/>
            <person name="Kazmierczak K.M."/>
            <person name="Andrzejewski T.M."/>
            <person name="Davidsen T.M."/>
            <person name="Wayne K.J."/>
            <person name="Tettelin H."/>
            <person name="Glass J.I."/>
            <person name="Rusch D."/>
            <person name="Podicherti R."/>
            <person name="Tsui H.-C.T."/>
            <person name="Winkler M.E."/>
        </authorList>
    </citation>
    <scope>NUCLEOTIDE SEQUENCE</scope>
</reference>
<dbReference type="Pfam" id="PF02769">
    <property type="entry name" value="AIRS_C"/>
    <property type="match status" value="1"/>
</dbReference>
<dbReference type="Gene3D" id="3.90.650.10">
    <property type="entry name" value="PurM-like C-terminal domain"/>
    <property type="match status" value="1"/>
</dbReference>
<dbReference type="FunFam" id="3.90.650.10:FF:000004">
    <property type="entry name" value="Selenide, water dikinase"/>
    <property type="match status" value="1"/>
</dbReference>
<sequence length="188" mass="19436">TSNAGAQPGDQLILTKPIGTGVIATGAKQQKVDPDVMKNAVKTMATLNKAAAEAMMEVGVNSCTDVTGFGLMGHLRGMVKASGVAAQIRYRDVPLLPGAWDLLNQGVVPGGTYRNMQQVADTVLWNEEITEEQKLMLCDAQTSGGLLISVPGSKANQLLIRLQAAGVPISAVVGKITGAAAGTIEVIP</sequence>
<feature type="domain" description="PurM-like C-terminal" evidence="3">
    <location>
        <begin position="7"/>
        <end position="186"/>
    </location>
</feature>
<feature type="non-terminal residue" evidence="4">
    <location>
        <position position="1"/>
    </location>
</feature>
<organism evidence="4">
    <name type="scientific">marine metagenome</name>
    <dbReference type="NCBI Taxonomy" id="408172"/>
    <lineage>
        <taxon>unclassified sequences</taxon>
        <taxon>metagenomes</taxon>
        <taxon>ecological metagenomes</taxon>
    </lineage>
</organism>
<evidence type="ECO:0000313" key="4">
    <source>
        <dbReference type="EMBL" id="SVC93931.1"/>
    </source>
</evidence>
<dbReference type="PANTHER" id="PTHR10256:SF0">
    <property type="entry name" value="INACTIVE SELENIDE, WATER DIKINASE-LIKE PROTEIN-RELATED"/>
    <property type="match status" value="1"/>
</dbReference>
<dbReference type="InterPro" id="IPR010918">
    <property type="entry name" value="PurM-like_C_dom"/>
</dbReference>
<protein>
    <recommendedName>
        <fullName evidence="3">PurM-like C-terminal domain-containing protein</fullName>
    </recommendedName>
</protein>
<dbReference type="GO" id="GO:0005524">
    <property type="term" value="F:ATP binding"/>
    <property type="evidence" value="ECO:0007669"/>
    <property type="project" value="UniProtKB-KW"/>
</dbReference>
<dbReference type="GO" id="GO:0004756">
    <property type="term" value="F:selenide, water dikinase activity"/>
    <property type="evidence" value="ECO:0007669"/>
    <property type="project" value="TreeGrafter"/>
</dbReference>
<evidence type="ECO:0000256" key="2">
    <source>
        <dbReference type="ARBA" id="ARBA00022840"/>
    </source>
</evidence>
<keyword evidence="2" id="KW-0067">ATP-binding</keyword>
<dbReference type="AlphaFoldDB" id="A0A382RBJ0"/>
<dbReference type="InterPro" id="IPR036676">
    <property type="entry name" value="PurM-like_C_sf"/>
</dbReference>
<dbReference type="PANTHER" id="PTHR10256">
    <property type="entry name" value="SELENIDE, WATER DIKINASE"/>
    <property type="match status" value="1"/>
</dbReference>
<dbReference type="GO" id="GO:0005737">
    <property type="term" value="C:cytoplasm"/>
    <property type="evidence" value="ECO:0007669"/>
    <property type="project" value="TreeGrafter"/>
</dbReference>
<evidence type="ECO:0000256" key="1">
    <source>
        <dbReference type="ARBA" id="ARBA00022741"/>
    </source>
</evidence>
<dbReference type="NCBIfam" id="TIGR00476">
    <property type="entry name" value="selD"/>
    <property type="match status" value="1"/>
</dbReference>
<keyword evidence="1" id="KW-0547">Nucleotide-binding</keyword>
<name>A0A382RBJ0_9ZZZZ</name>
<dbReference type="GO" id="GO:0016260">
    <property type="term" value="P:selenocysteine biosynthetic process"/>
    <property type="evidence" value="ECO:0007669"/>
    <property type="project" value="TreeGrafter"/>
</dbReference>
<dbReference type="SUPFAM" id="SSF56042">
    <property type="entry name" value="PurM C-terminal domain-like"/>
    <property type="match status" value="1"/>
</dbReference>
<dbReference type="EMBL" id="UINC01119826">
    <property type="protein sequence ID" value="SVC93931.1"/>
    <property type="molecule type" value="Genomic_DNA"/>
</dbReference>
<dbReference type="InterPro" id="IPR004536">
    <property type="entry name" value="SPS/SelD"/>
</dbReference>
<evidence type="ECO:0000259" key="3">
    <source>
        <dbReference type="Pfam" id="PF02769"/>
    </source>
</evidence>
<proteinExistence type="predicted"/>